<dbReference type="GO" id="GO:0003964">
    <property type="term" value="F:RNA-directed DNA polymerase activity"/>
    <property type="evidence" value="ECO:0007669"/>
    <property type="project" value="UniProtKB-KW"/>
</dbReference>
<feature type="compositionally biased region" description="Basic residues" evidence="1">
    <location>
        <begin position="10"/>
        <end position="21"/>
    </location>
</feature>
<keyword evidence="4" id="KW-0548">Nucleotidyltransferase</keyword>
<dbReference type="InterPro" id="IPR002156">
    <property type="entry name" value="RNaseH_domain"/>
</dbReference>
<dbReference type="Gene3D" id="3.30.420.10">
    <property type="entry name" value="Ribonuclease H-like superfamily/Ribonuclease H"/>
    <property type="match status" value="1"/>
</dbReference>
<dbReference type="InterPro" id="IPR012337">
    <property type="entry name" value="RNaseH-like_sf"/>
</dbReference>
<feature type="domain" description="Reverse transcriptase" evidence="2">
    <location>
        <begin position="193"/>
        <end position="462"/>
    </location>
</feature>
<name>A0A5B6UCR7_9ROSI</name>
<evidence type="ECO:0000313" key="4">
    <source>
        <dbReference type="EMBL" id="KAA3454687.1"/>
    </source>
</evidence>
<dbReference type="InterPro" id="IPR036397">
    <property type="entry name" value="RNaseH_sf"/>
</dbReference>
<dbReference type="AlphaFoldDB" id="A0A5B6UCR7"/>
<dbReference type="Pfam" id="PF13456">
    <property type="entry name" value="RVT_3"/>
    <property type="match status" value="1"/>
</dbReference>
<keyword evidence="4" id="KW-0808">Transferase</keyword>
<reference evidence="5" key="1">
    <citation type="journal article" date="2019" name="Plant Biotechnol. J.">
        <title>Genome sequencing of the Australian wild diploid species Gossypium australe highlights disease resistance and delayed gland morphogenesis.</title>
        <authorList>
            <person name="Cai Y."/>
            <person name="Cai X."/>
            <person name="Wang Q."/>
            <person name="Wang P."/>
            <person name="Zhang Y."/>
            <person name="Cai C."/>
            <person name="Xu Y."/>
            <person name="Wang K."/>
            <person name="Zhou Z."/>
            <person name="Wang C."/>
            <person name="Geng S."/>
            <person name="Li B."/>
            <person name="Dong Q."/>
            <person name="Hou Y."/>
            <person name="Wang H."/>
            <person name="Ai P."/>
            <person name="Liu Z."/>
            <person name="Yi F."/>
            <person name="Sun M."/>
            <person name="An G."/>
            <person name="Cheng J."/>
            <person name="Zhang Y."/>
            <person name="Shi Q."/>
            <person name="Xie Y."/>
            <person name="Shi X."/>
            <person name="Chang Y."/>
            <person name="Huang F."/>
            <person name="Chen Y."/>
            <person name="Hong S."/>
            <person name="Mi L."/>
            <person name="Sun Q."/>
            <person name="Zhang L."/>
            <person name="Zhou B."/>
            <person name="Peng R."/>
            <person name="Zhang X."/>
            <person name="Liu F."/>
        </authorList>
    </citation>
    <scope>NUCLEOTIDE SEQUENCE [LARGE SCALE GENOMIC DNA]</scope>
    <source>
        <strain evidence="5">cv. PA1801</strain>
    </source>
</reference>
<keyword evidence="5" id="KW-1185">Reference proteome</keyword>
<dbReference type="GO" id="GO:0004523">
    <property type="term" value="F:RNA-DNA hybrid ribonuclease activity"/>
    <property type="evidence" value="ECO:0007669"/>
    <property type="project" value="InterPro"/>
</dbReference>
<evidence type="ECO:0000256" key="1">
    <source>
        <dbReference type="SAM" id="MobiDB-lite"/>
    </source>
</evidence>
<dbReference type="PROSITE" id="PS50878">
    <property type="entry name" value="RT_POL"/>
    <property type="match status" value="1"/>
</dbReference>
<evidence type="ECO:0000259" key="2">
    <source>
        <dbReference type="PROSITE" id="PS50878"/>
    </source>
</evidence>
<dbReference type="Proteomes" id="UP000325315">
    <property type="component" value="Unassembled WGS sequence"/>
</dbReference>
<keyword evidence="4" id="KW-0695">RNA-directed DNA polymerase</keyword>
<dbReference type="GO" id="GO:0003676">
    <property type="term" value="F:nucleic acid binding"/>
    <property type="evidence" value="ECO:0007669"/>
    <property type="project" value="InterPro"/>
</dbReference>
<dbReference type="PANTHER" id="PTHR33116:SF70">
    <property type="entry name" value="NON-LTR RETROELEMENT REVERSE TRANSCRIPTASE-LIKE PROTEIN"/>
    <property type="match status" value="1"/>
</dbReference>
<dbReference type="Pfam" id="PF00078">
    <property type="entry name" value="RVT_1"/>
    <property type="match status" value="1"/>
</dbReference>
<dbReference type="PROSITE" id="PS50879">
    <property type="entry name" value="RNASE_H_1"/>
    <property type="match status" value="1"/>
</dbReference>
<dbReference type="CDD" id="cd06222">
    <property type="entry name" value="RNase_H_like"/>
    <property type="match status" value="1"/>
</dbReference>
<dbReference type="InterPro" id="IPR043502">
    <property type="entry name" value="DNA/RNA_pol_sf"/>
</dbReference>
<dbReference type="EMBL" id="SMMG02000012">
    <property type="protein sequence ID" value="KAA3454687.1"/>
    <property type="molecule type" value="Genomic_DNA"/>
</dbReference>
<feature type="region of interest" description="Disordered" evidence="1">
    <location>
        <begin position="1"/>
        <end position="34"/>
    </location>
</feature>
<protein>
    <submittedName>
        <fullName evidence="4">Reverse transcriptase</fullName>
    </submittedName>
</protein>
<evidence type="ECO:0000259" key="3">
    <source>
        <dbReference type="PROSITE" id="PS50879"/>
    </source>
</evidence>
<feature type="domain" description="RNase H type-1" evidence="3">
    <location>
        <begin position="924"/>
        <end position="1054"/>
    </location>
</feature>
<organism evidence="4 5">
    <name type="scientific">Gossypium australe</name>
    <dbReference type="NCBI Taxonomy" id="47621"/>
    <lineage>
        <taxon>Eukaryota</taxon>
        <taxon>Viridiplantae</taxon>
        <taxon>Streptophyta</taxon>
        <taxon>Embryophyta</taxon>
        <taxon>Tracheophyta</taxon>
        <taxon>Spermatophyta</taxon>
        <taxon>Magnoliopsida</taxon>
        <taxon>eudicotyledons</taxon>
        <taxon>Gunneridae</taxon>
        <taxon>Pentapetalae</taxon>
        <taxon>rosids</taxon>
        <taxon>malvids</taxon>
        <taxon>Malvales</taxon>
        <taxon>Malvaceae</taxon>
        <taxon>Malvoideae</taxon>
        <taxon>Gossypium</taxon>
    </lineage>
</organism>
<dbReference type="CDD" id="cd01650">
    <property type="entry name" value="RT_nLTR_like"/>
    <property type="match status" value="1"/>
</dbReference>
<dbReference type="InterPro" id="IPR026960">
    <property type="entry name" value="RVT-Znf"/>
</dbReference>
<gene>
    <name evidence="4" type="ORF">EPI10_017785</name>
</gene>
<dbReference type="InterPro" id="IPR000477">
    <property type="entry name" value="RT_dom"/>
</dbReference>
<dbReference type="PANTHER" id="PTHR33116">
    <property type="entry name" value="REVERSE TRANSCRIPTASE ZINC-BINDING DOMAIN-CONTAINING PROTEIN-RELATED-RELATED"/>
    <property type="match status" value="1"/>
</dbReference>
<dbReference type="Pfam" id="PF13966">
    <property type="entry name" value="zf-RVT"/>
    <property type="match status" value="1"/>
</dbReference>
<comment type="caution">
    <text evidence="4">The sequence shown here is derived from an EMBL/GenBank/DDBJ whole genome shotgun (WGS) entry which is preliminary data.</text>
</comment>
<dbReference type="SUPFAM" id="SSF56672">
    <property type="entry name" value="DNA/RNA polymerases"/>
    <property type="match status" value="1"/>
</dbReference>
<dbReference type="OrthoDB" id="1000146at2759"/>
<evidence type="ECO:0000313" key="5">
    <source>
        <dbReference type="Proteomes" id="UP000325315"/>
    </source>
</evidence>
<proteinExistence type="predicted"/>
<accession>A0A5B6UCR7</accession>
<dbReference type="SUPFAM" id="SSF53098">
    <property type="entry name" value="Ribonuclease H-like"/>
    <property type="match status" value="1"/>
</dbReference>
<sequence length="1095" mass="125268">MLSPRAISGRLRRGSGRRPPRGGRNPKSDQFIPGHGKLEKNLKAQLDLTLQQEETLWFQKSREKWIVQGDRNTKYFHTATLVRRRRNKIEGLMNATGDWTTDPKVLKHMAVDYFQKLFTPEPAMSSHKIRGDFPVLPEYEKEALSRDFTTEDIRSALFQMHPNKAPGPDGFHALFFQKFWKTVRVAVCGYLLPILNGDASPEKVNGTLITLIPKTENPQNLTHFRPISLCNVLYKIISKCLVNRIKPILPTLVSPNQSSFVPKRQITDNIIISQEVIHTMRKKTAKRQWMILKLDLEKAYDRVCWRFLRDTLDALDIPQDWTNKVMKCVETTSMQVLWNGEKTENFRPRRGLRQGDPLSPYLFVLIMERLSHLINQALHCNQWKPIKLSRNGPPLTHLFFADDLVLFAEASLEQVAIIKETMHKFCEASGQKVSLDKSVMMVSANTGEQKAKDLANRLGIKLTKDLGKYLGVPTINGRITKNTFREVITRVHKRLEGWQTQFLSFAGRLTLIKSVTSTIPLYTMQTLPLPVSVCDDLDTANKRFLWAGDHMKKSIHQVSWSKVCSAKDRGGLGLRSMRQANLTSLAKLGWRFLTEKETLWARVLADKYKVKDGSPRSLKNKHGQSPIWRGIVKAAPVLNQGSTRVIAGGHETDFWEDPWTGNGRLIEQVRTPIPPALRHRKVATFWDHGRGWKWNELTTLLPQHALLQMASISLDLAPGEQDRLSWKGTTDGKFTFRSAYESLSGNNNPDIDVSWRAIWKLNVPERIRAFLWLVLHGRIMTNERRVRMGLASTAHCERCTTLSEDTLHLLRDCPTSKQFWTRMVPTQLQEEFFGCEARRWIRTNTLCRSRTRHGTEWNVSFAVSLWWLWKWRNESIFQGKDPPSDTLAFIFEQLDYINNSFVSPCNAGTPPKRQARLISWKPPPSGWTLINTDGASRGNPGRAAAAVCLRDDTGSWIAGSVTNLGICSTAHAEIMAIYQGLKLAWDYGIRKCILESDSELALSWIRTEPDQSHQFVHLIRSCRQLLRKPWMTQLRHIYREGNRVADWLANSGMTQTLGTHLYPLPPKGVLGILIEDASGYATIRTVRINEEDEDH</sequence>
<dbReference type="InterPro" id="IPR044730">
    <property type="entry name" value="RNase_H-like_dom_plant"/>
</dbReference>